<keyword evidence="1" id="KW-0175">Coiled coil</keyword>
<feature type="compositionally biased region" description="Polar residues" evidence="2">
    <location>
        <begin position="14"/>
        <end position="23"/>
    </location>
</feature>
<keyword evidence="4" id="KW-1185">Reference proteome</keyword>
<dbReference type="Proteomes" id="UP000092583">
    <property type="component" value="Unassembled WGS sequence"/>
</dbReference>
<gene>
    <name evidence="3" type="ORF">L486_03734</name>
</gene>
<dbReference type="AlphaFoldDB" id="A0A1B9IUL3"/>
<feature type="compositionally biased region" description="Basic and acidic residues" evidence="2">
    <location>
        <begin position="1"/>
        <end position="10"/>
    </location>
</feature>
<dbReference type="EMBL" id="KI669461">
    <property type="protein sequence ID" value="OCF59231.1"/>
    <property type="molecule type" value="Genomic_DNA"/>
</dbReference>
<feature type="region of interest" description="Disordered" evidence="2">
    <location>
        <begin position="1"/>
        <end position="41"/>
    </location>
</feature>
<evidence type="ECO:0000256" key="2">
    <source>
        <dbReference type="SAM" id="MobiDB-lite"/>
    </source>
</evidence>
<reference evidence="4" key="2">
    <citation type="submission" date="2013-12" db="EMBL/GenBank/DDBJ databases">
        <title>Evolution of pathogenesis and genome organization in the Tremellales.</title>
        <authorList>
            <person name="Cuomo C."/>
            <person name="Litvintseva A."/>
            <person name="Heitman J."/>
            <person name="Chen Y."/>
            <person name="Sun S."/>
            <person name="Springer D."/>
            <person name="Dromer F."/>
            <person name="Young S."/>
            <person name="Zeng Q."/>
            <person name="Chapman S."/>
            <person name="Gujja S."/>
            <person name="Saif S."/>
            <person name="Birren B."/>
        </authorList>
    </citation>
    <scope>NUCLEOTIDE SEQUENCE [LARGE SCALE GENOMIC DNA]</scope>
    <source>
        <strain evidence="4">CBS 10435</strain>
    </source>
</reference>
<protein>
    <submittedName>
        <fullName evidence="3">Uncharacterized protein</fullName>
    </submittedName>
</protein>
<evidence type="ECO:0000313" key="3">
    <source>
        <dbReference type="EMBL" id="OCF59231.1"/>
    </source>
</evidence>
<proteinExistence type="predicted"/>
<name>A0A1B9IUL3_9TREE</name>
<feature type="coiled-coil region" evidence="1">
    <location>
        <begin position="53"/>
        <end position="108"/>
    </location>
</feature>
<evidence type="ECO:0000313" key="4">
    <source>
        <dbReference type="Proteomes" id="UP000092583"/>
    </source>
</evidence>
<evidence type="ECO:0000256" key="1">
    <source>
        <dbReference type="SAM" id="Coils"/>
    </source>
</evidence>
<accession>A0A1B9IUL3</accession>
<organism evidence="3 4">
    <name type="scientific">Kwoniella mangroviensis CBS 10435</name>
    <dbReference type="NCBI Taxonomy" id="1331196"/>
    <lineage>
        <taxon>Eukaryota</taxon>
        <taxon>Fungi</taxon>
        <taxon>Dikarya</taxon>
        <taxon>Basidiomycota</taxon>
        <taxon>Agaricomycotina</taxon>
        <taxon>Tremellomycetes</taxon>
        <taxon>Tremellales</taxon>
        <taxon>Cryptococcaceae</taxon>
        <taxon>Kwoniella</taxon>
    </lineage>
</organism>
<reference evidence="3 4" key="1">
    <citation type="submission" date="2013-07" db="EMBL/GenBank/DDBJ databases">
        <title>The Genome Sequence of Kwoniella mangroviensis CBS10435.</title>
        <authorList>
            <consortium name="The Broad Institute Genome Sequencing Platform"/>
            <person name="Cuomo C."/>
            <person name="Litvintseva A."/>
            <person name="Chen Y."/>
            <person name="Heitman J."/>
            <person name="Sun S."/>
            <person name="Springer D."/>
            <person name="Dromer F."/>
            <person name="Young S.K."/>
            <person name="Zeng Q."/>
            <person name="Gargeya S."/>
            <person name="Fitzgerald M."/>
            <person name="Abouelleil A."/>
            <person name="Alvarado L."/>
            <person name="Berlin A.M."/>
            <person name="Chapman S.B."/>
            <person name="Dewar J."/>
            <person name="Goldberg J."/>
            <person name="Griggs A."/>
            <person name="Gujja S."/>
            <person name="Hansen M."/>
            <person name="Howarth C."/>
            <person name="Imamovic A."/>
            <person name="Larimer J."/>
            <person name="McCowan C."/>
            <person name="Murphy C."/>
            <person name="Pearson M."/>
            <person name="Priest M."/>
            <person name="Roberts A."/>
            <person name="Saif S."/>
            <person name="Shea T."/>
            <person name="Sykes S."/>
            <person name="Wortman J."/>
            <person name="Nusbaum C."/>
            <person name="Birren B."/>
        </authorList>
    </citation>
    <scope>NUCLEOTIDE SEQUENCE [LARGE SCALE GENOMIC DNA]</scope>
    <source>
        <strain evidence="3 4">CBS 10435</strain>
    </source>
</reference>
<sequence length="162" mass="19005">MGYSDREYSKLTHHSYNLSTSTPAKRAREEEEDTAKFHHKRSKANGVEMAITQAFLEDKVEYLKNDLAAKQAEIHYLIDQNRAKDKMIRKKERVIDAKERIIEEKNNEIGHKDILIRHKEKIIQELRSAEFNQKKSDFKGARFPHPVVSHSFGLLEFTKIIN</sequence>